<evidence type="ECO:0000256" key="4">
    <source>
        <dbReference type="ARBA" id="ARBA00022691"/>
    </source>
</evidence>
<accession>A0A7J7JT77</accession>
<dbReference type="SUPFAM" id="SSF53335">
    <property type="entry name" value="S-adenosyl-L-methionine-dependent methyltransferases"/>
    <property type="match status" value="1"/>
</dbReference>
<evidence type="ECO:0000256" key="1">
    <source>
        <dbReference type="ARBA" id="ARBA00018777"/>
    </source>
</evidence>
<dbReference type="CDD" id="cd02440">
    <property type="entry name" value="AdoMet_MTases"/>
    <property type="match status" value="1"/>
</dbReference>
<dbReference type="Gene3D" id="2.70.160.11">
    <property type="entry name" value="Hnrnp arginine n-methyltransferase1"/>
    <property type="match status" value="1"/>
</dbReference>
<dbReference type="Pfam" id="PF17286">
    <property type="entry name" value="PRMT5_C"/>
    <property type="match status" value="1"/>
</dbReference>
<comment type="caution">
    <text evidence="11">The sequence shown here is derived from an EMBL/GenBank/DDBJ whole genome shotgun (WGS) entry which is preliminary data.</text>
</comment>
<feature type="domain" description="PRMT5 oligomerisation" evidence="10">
    <location>
        <begin position="191"/>
        <end position="385"/>
    </location>
</feature>
<evidence type="ECO:0000256" key="6">
    <source>
        <dbReference type="PIRSR" id="PIRSR015894-2"/>
    </source>
</evidence>
<evidence type="ECO:0000256" key="3">
    <source>
        <dbReference type="ARBA" id="ARBA00022679"/>
    </source>
</evidence>
<dbReference type="InterPro" id="IPR035248">
    <property type="entry name" value="PRMT5_C"/>
</dbReference>
<keyword evidence="4 6" id="KW-0949">S-adenosyl-L-methionine</keyword>
<feature type="active site" description="Proton donor/acceptor" evidence="5">
    <location>
        <position position="168"/>
    </location>
</feature>
<dbReference type="FunFam" id="3.40.50.150:FF:000029">
    <property type="entry name" value="Protein arginine N-methyltransferase 5"/>
    <property type="match status" value="1"/>
</dbReference>
<keyword evidence="2 8" id="KW-0489">Methyltransferase</keyword>
<organism evidence="11 12">
    <name type="scientific">Bugula neritina</name>
    <name type="common">Brown bryozoan</name>
    <name type="synonym">Sertularia neritina</name>
    <dbReference type="NCBI Taxonomy" id="10212"/>
    <lineage>
        <taxon>Eukaryota</taxon>
        <taxon>Metazoa</taxon>
        <taxon>Spiralia</taxon>
        <taxon>Lophotrochozoa</taxon>
        <taxon>Bryozoa</taxon>
        <taxon>Gymnolaemata</taxon>
        <taxon>Cheilostomatida</taxon>
        <taxon>Flustrina</taxon>
        <taxon>Buguloidea</taxon>
        <taxon>Bugulidae</taxon>
        <taxon>Bugula</taxon>
    </lineage>
</organism>
<dbReference type="OrthoDB" id="1368803at2759"/>
<evidence type="ECO:0000313" key="11">
    <source>
        <dbReference type="EMBL" id="KAF6029569.1"/>
    </source>
</evidence>
<keyword evidence="12" id="KW-1185">Reference proteome</keyword>
<feature type="site" description="Critical for specifying symmetric addition of methyl groups" evidence="7">
    <location>
        <position position="51"/>
    </location>
</feature>
<feature type="binding site" evidence="6">
    <location>
        <begin position="57"/>
        <end position="58"/>
    </location>
    <ligand>
        <name>S-adenosyl-L-methionine</name>
        <dbReference type="ChEBI" id="CHEBI:59789"/>
    </ligand>
</feature>
<sequence>MLVYQQYIDHLYRQQEPSDIVTQFSKGYEDYLQCPLQPLMDNLESQTYETFEKDPIKYVKYEEAVYHALLDRVPESEKSSTTTVVMVVGAGRGPLVRASLRAAKKANRKIKVFAVEKNPNAVITLENMQCYEWGDQVTVVSCDMREWTAPEKADILVSELLGSFGDNELSPECLDGAQKYLKDDGISIPCSYTSWLAPMQCPKLHSEVRATRDKDKHPDTCFEMPYVVRLHNCHILSEPVPVFTFTHPNRGMSPHRVDFTPFIAVTDPIISPACCFAGDVNNERYGSYSFEISMDTVLHGFAGYFDTVLYKESVLSIVPKTHSPGMFSWFPIYFPLKTPVQVTAGSRVTVHMWRRVSSKNVWYEWTISEPHPLNIHNAKGRSYTIGL</sequence>
<dbReference type="Proteomes" id="UP000593567">
    <property type="component" value="Unassembled WGS sequence"/>
</dbReference>
<keyword evidence="3 8" id="KW-0808">Transferase</keyword>
<dbReference type="GO" id="GO:0005634">
    <property type="term" value="C:nucleus"/>
    <property type="evidence" value="ECO:0007669"/>
    <property type="project" value="TreeGrafter"/>
</dbReference>
<feature type="binding site" evidence="6">
    <location>
        <begin position="143"/>
        <end position="144"/>
    </location>
    <ligand>
        <name>S-adenosyl-L-methionine</name>
        <dbReference type="ChEBI" id="CHEBI:59789"/>
    </ligand>
</feature>
<dbReference type="PANTHER" id="PTHR10738">
    <property type="entry name" value="PROTEIN ARGININE N-METHYLTRANSFERASE 5"/>
    <property type="match status" value="1"/>
</dbReference>
<dbReference type="GO" id="GO:0005829">
    <property type="term" value="C:cytosol"/>
    <property type="evidence" value="ECO:0007669"/>
    <property type="project" value="TreeGrafter"/>
</dbReference>
<evidence type="ECO:0000259" key="10">
    <source>
        <dbReference type="Pfam" id="PF17286"/>
    </source>
</evidence>
<dbReference type="Gene3D" id="3.40.50.150">
    <property type="entry name" value="Vaccinia Virus protein VP39"/>
    <property type="match status" value="1"/>
</dbReference>
<dbReference type="InterPro" id="IPR029063">
    <property type="entry name" value="SAM-dependent_MTases_sf"/>
</dbReference>
<dbReference type="InterPro" id="IPR025799">
    <property type="entry name" value="Arg_MeTrfase"/>
</dbReference>
<dbReference type="GO" id="GO:0006355">
    <property type="term" value="P:regulation of DNA-templated transcription"/>
    <property type="evidence" value="ECO:0007669"/>
    <property type="project" value="TreeGrafter"/>
</dbReference>
<dbReference type="GO" id="GO:0032259">
    <property type="term" value="P:methylation"/>
    <property type="evidence" value="ECO:0007669"/>
    <property type="project" value="UniProtKB-KW"/>
</dbReference>
<evidence type="ECO:0000256" key="5">
    <source>
        <dbReference type="PIRSR" id="PIRSR015894-1"/>
    </source>
</evidence>
<feature type="binding site" evidence="6">
    <location>
        <position position="116"/>
    </location>
    <ligand>
        <name>S-adenosyl-L-methionine</name>
        <dbReference type="ChEBI" id="CHEBI:59789"/>
    </ligand>
</feature>
<feature type="domain" description="PRMT5 arginine-N-methyltransferase" evidence="9">
    <location>
        <begin position="22"/>
        <end position="188"/>
    </location>
</feature>
<reference evidence="11" key="1">
    <citation type="submission" date="2020-06" db="EMBL/GenBank/DDBJ databases">
        <title>Draft genome of Bugula neritina, a colonial animal packing powerful symbionts and potential medicines.</title>
        <authorList>
            <person name="Rayko M."/>
        </authorList>
    </citation>
    <scope>NUCLEOTIDE SEQUENCE [LARGE SCALE GENOMIC DNA]</scope>
    <source>
        <strain evidence="11">Kwan_BN1</strain>
    </source>
</reference>
<evidence type="ECO:0000313" key="12">
    <source>
        <dbReference type="Proteomes" id="UP000593567"/>
    </source>
</evidence>
<protein>
    <recommendedName>
        <fullName evidence="1">Protein arginine N-methyltransferase 5</fullName>
    </recommendedName>
</protein>
<name>A0A7J7JT77_BUGNE</name>
<dbReference type="PIRSF" id="PIRSF015894">
    <property type="entry name" value="Skb1_MeTrfase"/>
    <property type="match status" value="1"/>
</dbReference>
<dbReference type="Pfam" id="PF05185">
    <property type="entry name" value="PRMT5"/>
    <property type="match status" value="1"/>
</dbReference>
<dbReference type="PANTHER" id="PTHR10738:SF0">
    <property type="entry name" value="PROTEIN ARGININE N-METHYLTRANSFERASE 5"/>
    <property type="match status" value="1"/>
</dbReference>
<gene>
    <name evidence="11" type="ORF">EB796_012138</name>
</gene>
<dbReference type="GO" id="GO:0016274">
    <property type="term" value="F:protein-arginine N-methyltransferase activity"/>
    <property type="evidence" value="ECO:0007669"/>
    <property type="project" value="InterPro"/>
</dbReference>
<dbReference type="AlphaFoldDB" id="A0A7J7JT77"/>
<dbReference type="FunFam" id="2.70.160.11:FF:000003">
    <property type="entry name" value="Protein arginine N-methyltransferase 5"/>
    <property type="match status" value="1"/>
</dbReference>
<evidence type="ECO:0000256" key="7">
    <source>
        <dbReference type="PIRSR" id="PIRSR015894-3"/>
    </source>
</evidence>
<dbReference type="PROSITE" id="PS51678">
    <property type="entry name" value="SAM_MT_PRMT"/>
    <property type="match status" value="1"/>
</dbReference>
<evidence type="ECO:0000256" key="8">
    <source>
        <dbReference type="PROSITE-ProRule" id="PRU01015"/>
    </source>
</evidence>
<proteinExistence type="predicted"/>
<evidence type="ECO:0000259" key="9">
    <source>
        <dbReference type="Pfam" id="PF05185"/>
    </source>
</evidence>
<dbReference type="InterPro" id="IPR007857">
    <property type="entry name" value="Arg_MeTrfase_PRMT5"/>
</dbReference>
<dbReference type="InterPro" id="IPR035075">
    <property type="entry name" value="PRMT5"/>
</dbReference>
<feature type="binding site" evidence="6">
    <location>
        <position position="48"/>
    </location>
    <ligand>
        <name>S-adenosyl-L-methionine</name>
        <dbReference type="ChEBI" id="CHEBI:59789"/>
    </ligand>
</feature>
<evidence type="ECO:0000256" key="2">
    <source>
        <dbReference type="ARBA" id="ARBA00022603"/>
    </source>
</evidence>
<feature type="active site" description="Proton donor/acceptor" evidence="5">
    <location>
        <position position="159"/>
    </location>
</feature>
<dbReference type="EMBL" id="VXIV02001809">
    <property type="protein sequence ID" value="KAF6029569.1"/>
    <property type="molecule type" value="Genomic_DNA"/>
</dbReference>